<proteinExistence type="predicted"/>
<dbReference type="PANTHER" id="PTHR12214">
    <property type="entry name" value="GC-RICH SEQUENCE DNA-BINDING FACTOR"/>
    <property type="match status" value="1"/>
</dbReference>
<organism evidence="4 5">
    <name type="scientific">Flemingia macrophylla</name>
    <dbReference type="NCBI Taxonomy" id="520843"/>
    <lineage>
        <taxon>Eukaryota</taxon>
        <taxon>Viridiplantae</taxon>
        <taxon>Streptophyta</taxon>
        <taxon>Embryophyta</taxon>
        <taxon>Tracheophyta</taxon>
        <taxon>Spermatophyta</taxon>
        <taxon>Magnoliopsida</taxon>
        <taxon>eudicotyledons</taxon>
        <taxon>Gunneridae</taxon>
        <taxon>Pentapetalae</taxon>
        <taxon>rosids</taxon>
        <taxon>fabids</taxon>
        <taxon>Fabales</taxon>
        <taxon>Fabaceae</taxon>
        <taxon>Papilionoideae</taxon>
        <taxon>50 kb inversion clade</taxon>
        <taxon>NPAAA clade</taxon>
        <taxon>indigoferoid/millettioid clade</taxon>
        <taxon>Phaseoleae</taxon>
        <taxon>Flemingia</taxon>
    </lineage>
</organism>
<evidence type="ECO:0000313" key="5">
    <source>
        <dbReference type="Proteomes" id="UP001603857"/>
    </source>
</evidence>
<name>A0ABD1N5P5_9FABA</name>
<protein>
    <submittedName>
        <fullName evidence="4">Uncharacterized protein</fullName>
    </submittedName>
</protein>
<evidence type="ECO:0000256" key="1">
    <source>
        <dbReference type="ARBA" id="ARBA00004123"/>
    </source>
</evidence>
<dbReference type="PANTHER" id="PTHR12214:SF0">
    <property type="entry name" value="LD29489P"/>
    <property type="match status" value="1"/>
</dbReference>
<comment type="subcellular location">
    <subcellularLocation>
        <location evidence="1">Nucleus</location>
    </subcellularLocation>
</comment>
<dbReference type="GO" id="GO:0005634">
    <property type="term" value="C:nucleus"/>
    <property type="evidence" value="ECO:0007669"/>
    <property type="project" value="UniProtKB-SubCell"/>
</dbReference>
<dbReference type="AlphaFoldDB" id="A0ABD1N5P5"/>
<dbReference type="EMBL" id="JBGMDY010000002">
    <property type="protein sequence ID" value="KAL2343419.1"/>
    <property type="molecule type" value="Genomic_DNA"/>
</dbReference>
<gene>
    <name evidence="4" type="ORF">Fmac_004704</name>
</gene>
<keyword evidence="5" id="KW-1185">Reference proteome</keyword>
<keyword evidence="2" id="KW-0539">Nucleus</keyword>
<reference evidence="4 5" key="1">
    <citation type="submission" date="2024-08" db="EMBL/GenBank/DDBJ databases">
        <title>Insights into the chromosomal genome structure of Flemingia macrophylla.</title>
        <authorList>
            <person name="Ding Y."/>
            <person name="Zhao Y."/>
            <person name="Bi W."/>
            <person name="Wu M."/>
            <person name="Zhao G."/>
            <person name="Gong Y."/>
            <person name="Li W."/>
            <person name="Zhang P."/>
        </authorList>
    </citation>
    <scope>NUCLEOTIDE SEQUENCE [LARGE SCALE GENOMIC DNA]</scope>
    <source>
        <strain evidence="4">DYQJB</strain>
        <tissue evidence="4">Leaf</tissue>
    </source>
</reference>
<dbReference type="Proteomes" id="UP001603857">
    <property type="component" value="Unassembled WGS sequence"/>
</dbReference>
<sequence length="166" mass="18486">MFEVPLSLPHLPPPPVPLCRCPSPSLPRCCCRATASSSRPNPKPLFEPVIVLKALMKPIAFEPQCRDSNNSEEERHKEVEARVGIQNGNDSFFPDQETIKAICTTRECLRLARPAAPDYISLNGGNNHGAAEGLSDEEPKFRGWIAMFGEKVDGRRKEVFEEVEET</sequence>
<dbReference type="InterPro" id="IPR012890">
    <property type="entry name" value="GCFC2-like"/>
</dbReference>
<feature type="region of interest" description="Disordered" evidence="3">
    <location>
        <begin position="65"/>
        <end position="90"/>
    </location>
</feature>
<evidence type="ECO:0000256" key="2">
    <source>
        <dbReference type="ARBA" id="ARBA00023242"/>
    </source>
</evidence>
<feature type="compositionally biased region" description="Basic and acidic residues" evidence="3">
    <location>
        <begin position="72"/>
        <end position="81"/>
    </location>
</feature>
<evidence type="ECO:0000313" key="4">
    <source>
        <dbReference type="EMBL" id="KAL2343419.1"/>
    </source>
</evidence>
<evidence type="ECO:0000256" key="3">
    <source>
        <dbReference type="SAM" id="MobiDB-lite"/>
    </source>
</evidence>
<accession>A0ABD1N5P5</accession>
<comment type="caution">
    <text evidence="4">The sequence shown here is derived from an EMBL/GenBank/DDBJ whole genome shotgun (WGS) entry which is preliminary data.</text>
</comment>